<dbReference type="Proteomes" id="UP001217838">
    <property type="component" value="Unassembled WGS sequence"/>
</dbReference>
<gene>
    <name evidence="2" type="ORF">POL58_18640</name>
</gene>
<comment type="caution">
    <text evidence="2">The sequence shown here is derived from an EMBL/GenBank/DDBJ whole genome shotgun (WGS) entry which is preliminary data.</text>
</comment>
<keyword evidence="3" id="KW-1185">Reference proteome</keyword>
<accession>A0ABT5B6N4</accession>
<evidence type="ECO:0000313" key="3">
    <source>
        <dbReference type="Proteomes" id="UP001217838"/>
    </source>
</evidence>
<evidence type="ECO:0008006" key="4">
    <source>
        <dbReference type="Google" id="ProtNLM"/>
    </source>
</evidence>
<organism evidence="2 3">
    <name type="scientific">Nannocystis radixulma</name>
    <dbReference type="NCBI Taxonomy" id="2995305"/>
    <lineage>
        <taxon>Bacteria</taxon>
        <taxon>Pseudomonadati</taxon>
        <taxon>Myxococcota</taxon>
        <taxon>Polyangia</taxon>
        <taxon>Nannocystales</taxon>
        <taxon>Nannocystaceae</taxon>
        <taxon>Nannocystis</taxon>
    </lineage>
</organism>
<sequence length="45" mass="4985">MTIMTALIASFPGLATTMLGWLCGALVIVGVFLFNRSRMRHDSRE</sequence>
<reference evidence="2 3" key="1">
    <citation type="submission" date="2022-11" db="EMBL/GenBank/DDBJ databases">
        <title>Minimal conservation of predation-associated metabolite biosynthetic gene clusters underscores biosynthetic potential of Myxococcota including descriptions for ten novel species: Archangium lansinium sp. nov., Myxococcus landrumus sp. nov., Nannocystis bai.</title>
        <authorList>
            <person name="Ahearne A."/>
            <person name="Stevens C."/>
            <person name="Dowd S."/>
        </authorList>
    </citation>
    <scope>NUCLEOTIDE SEQUENCE [LARGE SCALE GENOMIC DNA]</scope>
    <source>
        <strain evidence="2 3">NCELM</strain>
    </source>
</reference>
<keyword evidence="1" id="KW-0472">Membrane</keyword>
<evidence type="ECO:0000313" key="2">
    <source>
        <dbReference type="EMBL" id="MDC0669778.1"/>
    </source>
</evidence>
<dbReference type="EMBL" id="JAQNDN010000010">
    <property type="protein sequence ID" value="MDC0669778.1"/>
    <property type="molecule type" value="Genomic_DNA"/>
</dbReference>
<dbReference type="RefSeq" id="WP_271999582.1">
    <property type="nucleotide sequence ID" value="NZ_JAQNDN010000010.1"/>
</dbReference>
<feature type="transmembrane region" description="Helical" evidence="1">
    <location>
        <begin position="6"/>
        <end position="34"/>
    </location>
</feature>
<protein>
    <recommendedName>
        <fullName evidence="4">LPXTG cell wall anchor domain-containing protein</fullName>
    </recommendedName>
</protein>
<keyword evidence="1" id="KW-0812">Transmembrane</keyword>
<keyword evidence="1" id="KW-1133">Transmembrane helix</keyword>
<evidence type="ECO:0000256" key="1">
    <source>
        <dbReference type="SAM" id="Phobius"/>
    </source>
</evidence>
<name>A0ABT5B6N4_9BACT</name>
<proteinExistence type="predicted"/>